<reference evidence="5" key="1">
    <citation type="submission" date="2019-02" db="EMBL/GenBank/DDBJ databases">
        <title>Complete genome sequence of Rhodoferax sp. Gr-4.</title>
        <authorList>
            <person name="Jin L."/>
        </authorList>
    </citation>
    <scope>NUCLEOTIDE SEQUENCE [LARGE SCALE GENOMIC DNA]</scope>
    <source>
        <strain evidence="5">Gr-4</strain>
    </source>
</reference>
<accession>A0A515ENL4</accession>
<feature type="domain" description="PilX/PilW C-terminal" evidence="2">
    <location>
        <begin position="91"/>
        <end position="166"/>
    </location>
</feature>
<keyword evidence="1" id="KW-0472">Membrane</keyword>
<dbReference type="Pfam" id="PF14341">
    <property type="entry name" value="PilX_N"/>
    <property type="match status" value="1"/>
</dbReference>
<dbReference type="AlphaFoldDB" id="A0A515ENL4"/>
<dbReference type="Proteomes" id="UP000317365">
    <property type="component" value="Chromosome"/>
</dbReference>
<gene>
    <name evidence="4" type="ORF">EXZ61_08675</name>
</gene>
<evidence type="ECO:0000313" key="5">
    <source>
        <dbReference type="Proteomes" id="UP000317365"/>
    </source>
</evidence>
<keyword evidence="1" id="KW-1133">Transmembrane helix</keyword>
<dbReference type="Pfam" id="PF13681">
    <property type="entry name" value="PilX"/>
    <property type="match status" value="1"/>
</dbReference>
<evidence type="ECO:0000313" key="4">
    <source>
        <dbReference type="EMBL" id="QDL54235.1"/>
    </source>
</evidence>
<dbReference type="EMBL" id="CP036282">
    <property type="protein sequence ID" value="QDL54235.1"/>
    <property type="molecule type" value="Genomic_DNA"/>
</dbReference>
<protein>
    <submittedName>
        <fullName evidence="4">Pilus assembly protein</fullName>
    </submittedName>
</protein>
<keyword evidence="5" id="KW-1185">Reference proteome</keyword>
<name>A0A515ENL4_9BURK</name>
<evidence type="ECO:0000256" key="1">
    <source>
        <dbReference type="SAM" id="Phobius"/>
    </source>
</evidence>
<feature type="transmembrane region" description="Helical" evidence="1">
    <location>
        <begin position="6"/>
        <end position="27"/>
    </location>
</feature>
<dbReference type="RefSeq" id="WP_142810965.1">
    <property type="nucleotide sequence ID" value="NZ_CP036282.1"/>
</dbReference>
<proteinExistence type="predicted"/>
<dbReference type="KEGG" id="rhg:EXZ61_08675"/>
<keyword evidence="1" id="KW-0812">Transmembrane</keyword>
<evidence type="ECO:0000259" key="2">
    <source>
        <dbReference type="Pfam" id="PF13681"/>
    </source>
</evidence>
<feature type="domain" description="Type 4 fimbrial biogenesis protein PilX N-terminal" evidence="3">
    <location>
        <begin position="5"/>
        <end position="55"/>
    </location>
</feature>
<organism evidence="4 5">
    <name type="scientific">Rhodoferax aquaticus</name>
    <dbReference type="NCBI Taxonomy" id="2527691"/>
    <lineage>
        <taxon>Bacteria</taxon>
        <taxon>Pseudomonadati</taxon>
        <taxon>Pseudomonadota</taxon>
        <taxon>Betaproteobacteria</taxon>
        <taxon>Burkholderiales</taxon>
        <taxon>Comamonadaceae</taxon>
        <taxon>Rhodoferax</taxon>
    </lineage>
</organism>
<reference evidence="5" key="2">
    <citation type="journal article" date="2020" name="Int. J. Syst. Evol. Microbiol.">
        <title>Genomic insights into a novel species Rhodoferax aquaticus sp. nov., isolated from freshwater.</title>
        <authorList>
            <person name="Li T."/>
            <person name="Zhuo Y."/>
            <person name="Jin C.Z."/>
            <person name="Wu X."/>
            <person name="Ko S.R."/>
            <person name="Jin F.J."/>
            <person name="Ahn C.Y."/>
            <person name="Oh H.M."/>
            <person name="Lee H.G."/>
            <person name="Jin L."/>
        </authorList>
    </citation>
    <scope>NUCLEOTIDE SEQUENCE [LARGE SCALE GENOMIC DNA]</scope>
    <source>
        <strain evidence="5">Gr-4</strain>
    </source>
</reference>
<sequence>MRYEKGVTLVISLIILAIMTLLGIATIRQITAEERLTSNMYDRNLALQATEAALKEIETLVESEKPTPAAGANCAKIGKINVCGITTASTNARWLDTAFTGWENASTVGSGSLAITPKYFVEYLGNTFSCRPGDSSDPYNCRRYRITAQTDGGTGRATVMLQSIYATE</sequence>
<evidence type="ECO:0000259" key="3">
    <source>
        <dbReference type="Pfam" id="PF14341"/>
    </source>
</evidence>
<dbReference type="InterPro" id="IPR025746">
    <property type="entry name" value="PilX_N_dom"/>
</dbReference>
<dbReference type="InterPro" id="IPR025205">
    <property type="entry name" value="PilX/PilW_C"/>
</dbReference>